<dbReference type="Pfam" id="PF18626">
    <property type="entry name" value="Gln_deamidase_2"/>
    <property type="match status" value="1"/>
</dbReference>
<gene>
    <name evidence="2" type="ORF">ESA94_18690</name>
</gene>
<dbReference type="InterPro" id="IPR041325">
    <property type="entry name" value="Gln_deamidase_2"/>
</dbReference>
<dbReference type="Proteomes" id="UP000290204">
    <property type="component" value="Unassembled WGS sequence"/>
</dbReference>
<dbReference type="EMBL" id="SDHW01000007">
    <property type="protein sequence ID" value="RXK58042.1"/>
    <property type="molecule type" value="Genomic_DNA"/>
</dbReference>
<sequence>MDVQLVPTLFDYRLTDKIETGKAVTKETAEELFTFFSNCELFKWHDVHNNCEARADAVCRLLEAWQIPNYKAWVFGGYFLRKHIGGLKQLWNYHVAALLAVKEGSETVYYVIDPSVCNSLQTMYNWAAEVTAYPHSYHFIKSADYYIFGKGKIKNENWLLRDKQNSKWMVQGLAGVNGVSAKGKAQLCFNKNRVANTLTKFEALKKSNPFAKE</sequence>
<dbReference type="RefSeq" id="WP_129132471.1">
    <property type="nucleotide sequence ID" value="NZ_SDHW01000007.1"/>
</dbReference>
<comment type="caution">
    <text evidence="2">The sequence shown here is derived from an EMBL/GenBank/DDBJ whole genome shotgun (WGS) entry which is preliminary data.</text>
</comment>
<dbReference type="Gene3D" id="3.10.620.30">
    <property type="match status" value="1"/>
</dbReference>
<dbReference type="OrthoDB" id="653661at2"/>
<evidence type="ECO:0000313" key="3">
    <source>
        <dbReference type="Proteomes" id="UP000290204"/>
    </source>
</evidence>
<accession>A0A4Q1CES7</accession>
<organism evidence="2 3">
    <name type="scientific">Lacibacter luteus</name>
    <dbReference type="NCBI Taxonomy" id="2508719"/>
    <lineage>
        <taxon>Bacteria</taxon>
        <taxon>Pseudomonadati</taxon>
        <taxon>Bacteroidota</taxon>
        <taxon>Chitinophagia</taxon>
        <taxon>Chitinophagales</taxon>
        <taxon>Chitinophagaceae</taxon>
        <taxon>Lacibacter</taxon>
    </lineage>
</organism>
<feature type="domain" description="Protein glutaminase" evidence="1">
    <location>
        <begin position="30"/>
        <end position="129"/>
    </location>
</feature>
<keyword evidence="3" id="KW-1185">Reference proteome</keyword>
<evidence type="ECO:0000259" key="1">
    <source>
        <dbReference type="Pfam" id="PF18626"/>
    </source>
</evidence>
<evidence type="ECO:0000313" key="2">
    <source>
        <dbReference type="EMBL" id="RXK58042.1"/>
    </source>
</evidence>
<dbReference type="AlphaFoldDB" id="A0A4Q1CES7"/>
<protein>
    <recommendedName>
        <fullName evidence="1">Protein glutaminase domain-containing protein</fullName>
    </recommendedName>
</protein>
<name>A0A4Q1CES7_9BACT</name>
<reference evidence="2 3" key="1">
    <citation type="submission" date="2019-01" db="EMBL/GenBank/DDBJ databases">
        <title>Lacibacter sp. strain TTM-7.</title>
        <authorList>
            <person name="Chen W.-M."/>
        </authorList>
    </citation>
    <scope>NUCLEOTIDE SEQUENCE [LARGE SCALE GENOMIC DNA]</scope>
    <source>
        <strain evidence="2 3">TTM-7</strain>
    </source>
</reference>
<proteinExistence type="predicted"/>